<dbReference type="PANTHER" id="PTHR10192:SF5">
    <property type="entry name" value="GEPHYRIN"/>
    <property type="match status" value="1"/>
</dbReference>
<comment type="cofactor">
    <cofactor evidence="1">
        <name>Mg(2+)</name>
        <dbReference type="ChEBI" id="CHEBI:18420"/>
    </cofactor>
</comment>
<dbReference type="NCBIfam" id="TIGR00177">
    <property type="entry name" value="molyb_syn"/>
    <property type="match status" value="1"/>
</dbReference>
<dbReference type="InterPro" id="IPR005111">
    <property type="entry name" value="MoeA_C_domain_IV"/>
</dbReference>
<dbReference type="Pfam" id="PF03453">
    <property type="entry name" value="MoeA_N"/>
    <property type="match status" value="1"/>
</dbReference>
<comment type="pathway">
    <text evidence="2">Cofactor biosynthesis; molybdopterin biosynthesis.</text>
</comment>
<gene>
    <name evidence="11" type="ORF">UFOPK2399_00091</name>
</gene>
<sequence>MSDLISISDAIELVLGRVTPLASQRVSLERAAGRFAAEAAVSIVDLPPFAASAMDGFAVRAGETPGTVPIHGRIVTGTPSPTALAEGGAIGISTGGVVPEGADAVVPVELVTEQDGMLIIPNPVVLGDNIRPRGGDLAAGDTIVAPGTRLGAAHVGALAAGGVADLAVGRRPKVCVLVTGSELQAPGTPLGPGQIYDANGFILEAQLAAAGAEVVRLPPVRDDEAATFAAIEQGLNADVLITTGGVSVGVHDLVRSAEAQLGVIEIFWRVAMRPGKPIAFGVRGETLVFGLPGNPVSSLVGFELFVRPALLALQGASEPRPRFLPGVLAAGSKRVAERDSLIRARQVVRDGSVVLEPLSGQDSHMIARAATADALVLVPRGEGLLEAGSAVEYLPLA</sequence>
<dbReference type="InterPro" id="IPR036135">
    <property type="entry name" value="MoeA_linker/N_sf"/>
</dbReference>
<evidence type="ECO:0000259" key="10">
    <source>
        <dbReference type="SMART" id="SM00852"/>
    </source>
</evidence>
<dbReference type="InterPro" id="IPR036688">
    <property type="entry name" value="MoeA_C_domain_IV_sf"/>
</dbReference>
<keyword evidence="4" id="KW-0500">Molybdenum</keyword>
<dbReference type="SUPFAM" id="SSF63867">
    <property type="entry name" value="MoeA C-terminal domain-like"/>
    <property type="match status" value="1"/>
</dbReference>
<evidence type="ECO:0000313" key="11">
    <source>
        <dbReference type="EMBL" id="CAB4683216.1"/>
    </source>
</evidence>
<dbReference type="GO" id="GO:0061599">
    <property type="term" value="F:molybdopterin molybdotransferase activity"/>
    <property type="evidence" value="ECO:0007669"/>
    <property type="project" value="UniProtKB-EC"/>
</dbReference>
<reference evidence="11" key="1">
    <citation type="submission" date="2020-05" db="EMBL/GenBank/DDBJ databases">
        <authorList>
            <person name="Chiriac C."/>
            <person name="Salcher M."/>
            <person name="Ghai R."/>
            <person name="Kavagutti S V."/>
        </authorList>
    </citation>
    <scope>NUCLEOTIDE SEQUENCE</scope>
</reference>
<evidence type="ECO:0000256" key="9">
    <source>
        <dbReference type="ARBA" id="ARBA00047317"/>
    </source>
</evidence>
<feature type="domain" description="MoaB/Mog" evidence="10">
    <location>
        <begin position="175"/>
        <end position="312"/>
    </location>
</feature>
<dbReference type="Pfam" id="PF00994">
    <property type="entry name" value="MoCF_biosynth"/>
    <property type="match status" value="1"/>
</dbReference>
<dbReference type="SMART" id="SM00852">
    <property type="entry name" value="MoCF_biosynth"/>
    <property type="match status" value="1"/>
</dbReference>
<evidence type="ECO:0000256" key="2">
    <source>
        <dbReference type="ARBA" id="ARBA00005046"/>
    </source>
</evidence>
<dbReference type="FunFam" id="3.40.980.10:FF:000004">
    <property type="entry name" value="Molybdopterin molybdenumtransferase"/>
    <property type="match status" value="1"/>
</dbReference>
<dbReference type="Gene3D" id="3.40.980.10">
    <property type="entry name" value="MoaB/Mog-like domain"/>
    <property type="match status" value="1"/>
</dbReference>
<evidence type="ECO:0000256" key="3">
    <source>
        <dbReference type="ARBA" id="ARBA00013269"/>
    </source>
</evidence>
<dbReference type="EC" id="2.10.1.1" evidence="3"/>
<dbReference type="InterPro" id="IPR036425">
    <property type="entry name" value="MoaB/Mog-like_dom_sf"/>
</dbReference>
<name>A0A6J6NAP4_9ZZZZ</name>
<dbReference type="EMBL" id="CAEZXP010000001">
    <property type="protein sequence ID" value="CAB4683216.1"/>
    <property type="molecule type" value="Genomic_DNA"/>
</dbReference>
<evidence type="ECO:0000256" key="1">
    <source>
        <dbReference type="ARBA" id="ARBA00001946"/>
    </source>
</evidence>
<keyword evidence="6" id="KW-0479">Metal-binding</keyword>
<dbReference type="NCBIfam" id="NF045515">
    <property type="entry name" value="Glp_gephyrin"/>
    <property type="match status" value="1"/>
</dbReference>
<dbReference type="Gene3D" id="3.90.105.10">
    <property type="entry name" value="Molybdopterin biosynthesis moea protein, domain 2"/>
    <property type="match status" value="1"/>
</dbReference>
<dbReference type="CDD" id="cd00887">
    <property type="entry name" value="MoeA"/>
    <property type="match status" value="1"/>
</dbReference>
<proteinExistence type="predicted"/>
<protein>
    <recommendedName>
        <fullName evidence="3">molybdopterin molybdotransferase</fullName>
        <ecNumber evidence="3">2.10.1.1</ecNumber>
    </recommendedName>
</protein>
<dbReference type="Pfam" id="PF03454">
    <property type="entry name" value="MoeA_C"/>
    <property type="match status" value="1"/>
</dbReference>
<dbReference type="UniPathway" id="UPA00344"/>
<keyword evidence="5" id="KW-0808">Transferase</keyword>
<comment type="catalytic activity">
    <reaction evidence="9">
        <text>adenylyl-molybdopterin + molybdate = Mo-molybdopterin + AMP + H(+)</text>
        <dbReference type="Rhea" id="RHEA:35047"/>
        <dbReference type="ChEBI" id="CHEBI:15378"/>
        <dbReference type="ChEBI" id="CHEBI:36264"/>
        <dbReference type="ChEBI" id="CHEBI:62727"/>
        <dbReference type="ChEBI" id="CHEBI:71302"/>
        <dbReference type="ChEBI" id="CHEBI:456215"/>
        <dbReference type="EC" id="2.10.1.1"/>
    </reaction>
</comment>
<evidence type="ECO:0000256" key="4">
    <source>
        <dbReference type="ARBA" id="ARBA00022505"/>
    </source>
</evidence>
<dbReference type="InterPro" id="IPR005110">
    <property type="entry name" value="MoeA_linker/N"/>
</dbReference>
<dbReference type="PANTHER" id="PTHR10192">
    <property type="entry name" value="MOLYBDOPTERIN BIOSYNTHESIS PROTEIN"/>
    <property type="match status" value="1"/>
</dbReference>
<dbReference type="GO" id="GO:0006777">
    <property type="term" value="P:Mo-molybdopterin cofactor biosynthetic process"/>
    <property type="evidence" value="ECO:0007669"/>
    <property type="project" value="UniProtKB-KW"/>
</dbReference>
<evidence type="ECO:0000256" key="8">
    <source>
        <dbReference type="ARBA" id="ARBA00023150"/>
    </source>
</evidence>
<evidence type="ECO:0000256" key="6">
    <source>
        <dbReference type="ARBA" id="ARBA00022723"/>
    </source>
</evidence>
<evidence type="ECO:0000256" key="7">
    <source>
        <dbReference type="ARBA" id="ARBA00022842"/>
    </source>
</evidence>
<keyword evidence="7" id="KW-0460">Magnesium</keyword>
<dbReference type="Gene3D" id="2.40.340.10">
    <property type="entry name" value="MoeA, C-terminal, domain IV"/>
    <property type="match status" value="1"/>
</dbReference>
<keyword evidence="8" id="KW-0501">Molybdenum cofactor biosynthesis</keyword>
<dbReference type="InterPro" id="IPR038987">
    <property type="entry name" value="MoeA-like"/>
</dbReference>
<organism evidence="11">
    <name type="scientific">freshwater metagenome</name>
    <dbReference type="NCBI Taxonomy" id="449393"/>
    <lineage>
        <taxon>unclassified sequences</taxon>
        <taxon>metagenomes</taxon>
        <taxon>ecological metagenomes</taxon>
    </lineage>
</organism>
<dbReference type="Gene3D" id="2.170.190.11">
    <property type="entry name" value="Molybdopterin biosynthesis moea protein, domain 3"/>
    <property type="match status" value="1"/>
</dbReference>
<dbReference type="GO" id="GO:0046872">
    <property type="term" value="F:metal ion binding"/>
    <property type="evidence" value="ECO:0007669"/>
    <property type="project" value="UniProtKB-KW"/>
</dbReference>
<dbReference type="InterPro" id="IPR001453">
    <property type="entry name" value="MoaB/Mog_dom"/>
</dbReference>
<accession>A0A6J6NAP4</accession>
<dbReference type="GO" id="GO:0005829">
    <property type="term" value="C:cytosol"/>
    <property type="evidence" value="ECO:0007669"/>
    <property type="project" value="TreeGrafter"/>
</dbReference>
<dbReference type="SUPFAM" id="SSF53218">
    <property type="entry name" value="Molybdenum cofactor biosynthesis proteins"/>
    <property type="match status" value="1"/>
</dbReference>
<evidence type="ECO:0000256" key="5">
    <source>
        <dbReference type="ARBA" id="ARBA00022679"/>
    </source>
</evidence>
<dbReference type="SUPFAM" id="SSF63882">
    <property type="entry name" value="MoeA N-terminal region -like"/>
    <property type="match status" value="1"/>
</dbReference>
<dbReference type="AlphaFoldDB" id="A0A6J6NAP4"/>